<evidence type="ECO:0008006" key="3">
    <source>
        <dbReference type="Google" id="ProtNLM"/>
    </source>
</evidence>
<comment type="caution">
    <text evidence="1">The sequence shown here is derived from an EMBL/GenBank/DDBJ whole genome shotgun (WGS) entry which is preliminary data.</text>
</comment>
<dbReference type="Pfam" id="PF23140">
    <property type="entry name" value="Gp80"/>
    <property type="match status" value="1"/>
</dbReference>
<accession>A0A084Y2I6</accession>
<evidence type="ECO:0000313" key="1">
    <source>
        <dbReference type="EMBL" id="KFB68930.1"/>
    </source>
</evidence>
<protein>
    <recommendedName>
        <fullName evidence="3">Phage protein</fullName>
    </recommendedName>
</protein>
<dbReference type="STRING" id="1457154.CAPSK01_001785"/>
<evidence type="ECO:0000313" key="2">
    <source>
        <dbReference type="Proteomes" id="UP000019812"/>
    </source>
</evidence>
<name>A0A084Y2I6_9PROT</name>
<dbReference type="RefSeq" id="WP_034924801.1">
    <property type="nucleotide sequence ID" value="NZ_JDSS02000019.1"/>
</dbReference>
<reference evidence="1 2" key="1">
    <citation type="submission" date="2014-07" db="EMBL/GenBank/DDBJ databases">
        <title>Expanding our view of genomic diversity in Candidatus Accumulibacter clades.</title>
        <authorList>
            <person name="Skennerton C.T."/>
            <person name="Barr J.J."/>
            <person name="Slater F.R."/>
            <person name="Bond P.L."/>
            <person name="Tyson G.W."/>
        </authorList>
    </citation>
    <scope>NUCLEOTIDE SEQUENCE [LARGE SCALE GENOMIC DNA]</scope>
    <source>
        <strain evidence="2">SK-01</strain>
    </source>
</reference>
<dbReference type="AlphaFoldDB" id="A0A084Y2I6"/>
<proteinExistence type="predicted"/>
<dbReference type="EMBL" id="JDSS02000019">
    <property type="protein sequence ID" value="KFB68930.1"/>
    <property type="molecule type" value="Genomic_DNA"/>
</dbReference>
<dbReference type="InterPro" id="IPR056908">
    <property type="entry name" value="Gp80-like"/>
</dbReference>
<sequence length="149" mass="15157">MAGKSDYLENAFLKLLFNATSDALFASAVGSMTNLYCALHTGDPLDSGTQTSNEVQTSAYATYTRVAVARTSGGFTVTGSSVSPVAAITFPTTSAVGTGCTATHFSIGELLTGAGKIFYAGTITPNIVIPATTAGVIPQLTTATTITED</sequence>
<organism evidence="1 2">
    <name type="scientific">Candidatus Accumulibacter vicinus</name>
    <dbReference type="NCBI Taxonomy" id="2954382"/>
    <lineage>
        <taxon>Bacteria</taxon>
        <taxon>Pseudomonadati</taxon>
        <taxon>Pseudomonadota</taxon>
        <taxon>Betaproteobacteria</taxon>
        <taxon>Candidatus Accumulibacter</taxon>
    </lineage>
</organism>
<gene>
    <name evidence="1" type="ORF">CAPSK01_001785</name>
</gene>
<dbReference type="Proteomes" id="UP000019812">
    <property type="component" value="Unassembled WGS sequence"/>
</dbReference>